<sequence length="146" mass="16711">MSPNPFPASLPRDHNPQRRGTQEQGKGKTPLYYLAWRVNPLDIVAGKRGYRLDSLRLDFVGRWSAKVLAKPDSGERKRPQPTFQMWLGGLNDEDVYFVVATNSRDPASITEEDIQDAKDALPSLDPDAEVDLDSDEVFRWYRMVKF</sequence>
<organism evidence="2 3">
    <name type="scientific">Mycena chlorophos</name>
    <name type="common">Agaric fungus</name>
    <name type="synonym">Agaricus chlorophos</name>
    <dbReference type="NCBI Taxonomy" id="658473"/>
    <lineage>
        <taxon>Eukaryota</taxon>
        <taxon>Fungi</taxon>
        <taxon>Dikarya</taxon>
        <taxon>Basidiomycota</taxon>
        <taxon>Agaricomycotina</taxon>
        <taxon>Agaricomycetes</taxon>
        <taxon>Agaricomycetidae</taxon>
        <taxon>Agaricales</taxon>
        <taxon>Marasmiineae</taxon>
        <taxon>Mycenaceae</taxon>
        <taxon>Mycena</taxon>
    </lineage>
</organism>
<proteinExistence type="predicted"/>
<evidence type="ECO:0000313" key="2">
    <source>
        <dbReference type="EMBL" id="GAT46524.1"/>
    </source>
</evidence>
<dbReference type="EMBL" id="DF842544">
    <property type="protein sequence ID" value="GAT46524.1"/>
    <property type="molecule type" value="Genomic_DNA"/>
</dbReference>
<evidence type="ECO:0000313" key="3">
    <source>
        <dbReference type="Proteomes" id="UP000815677"/>
    </source>
</evidence>
<dbReference type="Proteomes" id="UP000815677">
    <property type="component" value="Unassembled WGS sequence"/>
</dbReference>
<keyword evidence="3" id="KW-1185">Reference proteome</keyword>
<feature type="region of interest" description="Disordered" evidence="1">
    <location>
        <begin position="1"/>
        <end position="26"/>
    </location>
</feature>
<protein>
    <submittedName>
        <fullName evidence="2">Uncharacterized protein</fullName>
    </submittedName>
</protein>
<evidence type="ECO:0000256" key="1">
    <source>
        <dbReference type="SAM" id="MobiDB-lite"/>
    </source>
</evidence>
<accession>A0ABQ0L7U3</accession>
<gene>
    <name evidence="2" type="ORF">MCHLO_04039</name>
</gene>
<reference evidence="2" key="1">
    <citation type="submission" date="2014-09" db="EMBL/GenBank/DDBJ databases">
        <title>Genome sequence of the luminous mushroom Mycena chlorophos for searching fungal bioluminescence genes.</title>
        <authorList>
            <person name="Tanaka Y."/>
            <person name="Kasuga D."/>
            <person name="Oba Y."/>
            <person name="Hase S."/>
            <person name="Sato K."/>
            <person name="Oba Y."/>
            <person name="Sakakibara Y."/>
        </authorList>
    </citation>
    <scope>NUCLEOTIDE SEQUENCE</scope>
</reference>
<name>A0ABQ0L7U3_MYCCL</name>